<name>A0AAW8TVD0_9ENTE</name>
<dbReference type="AlphaFoldDB" id="A0AAW8TVD0"/>
<accession>A0AAW8TVD0</accession>
<evidence type="ECO:0000313" key="2">
    <source>
        <dbReference type="EMBL" id="MDT2810140.1"/>
    </source>
</evidence>
<feature type="coiled-coil region" evidence="1">
    <location>
        <begin position="9"/>
        <end position="36"/>
    </location>
</feature>
<comment type="caution">
    <text evidence="2">The sequence shown here is derived from an EMBL/GenBank/DDBJ whole genome shotgun (WGS) entry which is preliminary data.</text>
</comment>
<dbReference type="EMBL" id="JARQBJ010000003">
    <property type="protein sequence ID" value="MDT2810140.1"/>
    <property type="molecule type" value="Genomic_DNA"/>
</dbReference>
<reference evidence="2" key="1">
    <citation type="submission" date="2023-03" db="EMBL/GenBank/DDBJ databases">
        <authorList>
            <person name="Shen W."/>
            <person name="Cai J."/>
        </authorList>
    </citation>
    <scope>NUCLEOTIDE SEQUENCE</scope>
    <source>
        <strain evidence="2">B226-2</strain>
    </source>
</reference>
<protein>
    <submittedName>
        <fullName evidence="2">Uncharacterized protein</fullName>
    </submittedName>
</protein>
<evidence type="ECO:0000313" key="3">
    <source>
        <dbReference type="Proteomes" id="UP001256711"/>
    </source>
</evidence>
<evidence type="ECO:0000256" key="1">
    <source>
        <dbReference type="SAM" id="Coils"/>
    </source>
</evidence>
<keyword evidence="1" id="KW-0175">Coiled coil</keyword>
<sequence>MDEKMVGIMEETLHKLEEITNKLEHIEDNTHQMEDEQVALKGAIQQLSRSVRNDNIIG</sequence>
<dbReference type="RefSeq" id="WP_010754461.1">
    <property type="nucleotide sequence ID" value="NZ_CABJBY010000001.1"/>
</dbReference>
<dbReference type="GeneID" id="78366214"/>
<dbReference type="Proteomes" id="UP001256711">
    <property type="component" value="Unassembled WGS sequence"/>
</dbReference>
<proteinExistence type="predicted"/>
<gene>
    <name evidence="2" type="ORF">P7H43_06570</name>
</gene>
<organism evidence="2 3">
    <name type="scientific">Enterococcus asini</name>
    <dbReference type="NCBI Taxonomy" id="57732"/>
    <lineage>
        <taxon>Bacteria</taxon>
        <taxon>Bacillati</taxon>
        <taxon>Bacillota</taxon>
        <taxon>Bacilli</taxon>
        <taxon>Lactobacillales</taxon>
        <taxon>Enterococcaceae</taxon>
        <taxon>Enterococcus</taxon>
    </lineage>
</organism>